<evidence type="ECO:0000313" key="3">
    <source>
        <dbReference type="EMBL" id="UOQ92144.1"/>
    </source>
</evidence>
<dbReference type="InterPro" id="IPR003615">
    <property type="entry name" value="HNH_nuc"/>
</dbReference>
<evidence type="ECO:0000259" key="2">
    <source>
        <dbReference type="Pfam" id="PF26340"/>
    </source>
</evidence>
<evidence type="ECO:0000259" key="1">
    <source>
        <dbReference type="Pfam" id="PF13391"/>
    </source>
</evidence>
<keyword evidence="3" id="KW-0540">Nuclease</keyword>
<feature type="domain" description="HNH nuclease" evidence="1">
    <location>
        <begin position="175"/>
        <end position="228"/>
    </location>
</feature>
<dbReference type="EMBL" id="CP095074">
    <property type="protein sequence ID" value="UOQ92144.1"/>
    <property type="molecule type" value="Genomic_DNA"/>
</dbReference>
<keyword evidence="3" id="KW-0255">Endonuclease</keyword>
<dbReference type="Pfam" id="PF13391">
    <property type="entry name" value="HNH_2"/>
    <property type="match status" value="1"/>
</dbReference>
<dbReference type="InterPro" id="IPR058813">
    <property type="entry name" value="DNA-SBD_ScoMcrA"/>
</dbReference>
<name>A0ABY4GW02_9BACI</name>
<dbReference type="CDD" id="cd00085">
    <property type="entry name" value="HNHc"/>
    <property type="match status" value="1"/>
</dbReference>
<gene>
    <name evidence="3" type="ORF">MUO14_16820</name>
</gene>
<accession>A0ABY4GW02</accession>
<keyword evidence="4" id="KW-1185">Reference proteome</keyword>
<organism evidence="3 4">
    <name type="scientific">Halobacillus shinanisalinarum</name>
    <dbReference type="NCBI Taxonomy" id="2932258"/>
    <lineage>
        <taxon>Bacteria</taxon>
        <taxon>Bacillati</taxon>
        <taxon>Bacillota</taxon>
        <taxon>Bacilli</taxon>
        <taxon>Bacillales</taxon>
        <taxon>Bacillaceae</taxon>
        <taxon>Halobacillus</taxon>
    </lineage>
</organism>
<proteinExistence type="predicted"/>
<dbReference type="GO" id="GO:0004519">
    <property type="term" value="F:endonuclease activity"/>
    <property type="evidence" value="ECO:0007669"/>
    <property type="project" value="UniProtKB-KW"/>
</dbReference>
<dbReference type="InterPro" id="IPR011396">
    <property type="entry name" value="PT_DNA_restrict"/>
</dbReference>
<dbReference type="RefSeq" id="WP_244751755.1">
    <property type="nucleotide sequence ID" value="NZ_CP095074.1"/>
</dbReference>
<evidence type="ECO:0000313" key="4">
    <source>
        <dbReference type="Proteomes" id="UP000831880"/>
    </source>
</evidence>
<keyword evidence="3" id="KW-0378">Hydrolase</keyword>
<dbReference type="Proteomes" id="UP000831880">
    <property type="component" value="Chromosome"/>
</dbReference>
<feature type="domain" description="ScoMcrA-like DNA sulfur-binding" evidence="2">
    <location>
        <begin position="6"/>
        <end position="149"/>
    </location>
</feature>
<dbReference type="PIRSF" id="PIRSF030850">
    <property type="entry name" value="UCP030850"/>
    <property type="match status" value="1"/>
</dbReference>
<dbReference type="NCBIfam" id="NF045808">
    <property type="entry name" value="PT-DNA_restrict"/>
    <property type="match status" value="1"/>
</dbReference>
<reference evidence="3 4" key="1">
    <citation type="submission" date="2022-04" db="EMBL/GenBank/DDBJ databases">
        <title>Halobacillus sp. isolated from saltern.</title>
        <authorList>
            <person name="Won M."/>
            <person name="Lee C.-M."/>
            <person name="Woen H.-Y."/>
            <person name="Kwon S.-W."/>
        </authorList>
    </citation>
    <scope>NUCLEOTIDE SEQUENCE [LARGE SCALE GENOMIC DNA]</scope>
    <source>
        <strain evidence="3 4">SSTM10-2</strain>
    </source>
</reference>
<protein>
    <submittedName>
        <fullName evidence="3">HNH endonuclease</fullName>
    </submittedName>
</protein>
<dbReference type="Pfam" id="PF26340">
    <property type="entry name" value="DNA-SBD_ScoMcrA"/>
    <property type="match status" value="1"/>
</dbReference>
<sequence length="284" mass="33477">MDKQLLREKVEHLTIWKKHDQRAPHKPLLILYALGRLVTHQQRWIPFKQAYTKMEHLLKEYGPPRKSYHPEQPFVRLVNDGIWQLTPSVDHQKFTKTELLVKEIQGGFTPEVQKLLEKDRSLPFEIANDILVKHFPETYHEELLQEFVLIFGFRTYRKRDAAFRRKIIHAYEGRCAVCGFSAKIHGSLVGVEAAHIKWHQYGGPDMEDNGLALCSLHHKLFDKGIFTVTNGKKVWVSEYASGIENFREMMTDFHNQNIRMPFSLCYEPSSDFLEWHVREVFKGY</sequence>